<protein>
    <submittedName>
        <fullName evidence="2">Uncharacterized protein</fullName>
    </submittedName>
</protein>
<keyword evidence="3" id="KW-1185">Reference proteome</keyword>
<dbReference type="Proteomes" id="UP000314294">
    <property type="component" value="Unassembled WGS sequence"/>
</dbReference>
<dbReference type="EMBL" id="SRLO01000002">
    <property type="protein sequence ID" value="TNN89216.1"/>
    <property type="molecule type" value="Genomic_DNA"/>
</dbReference>
<evidence type="ECO:0000256" key="1">
    <source>
        <dbReference type="SAM" id="MobiDB-lite"/>
    </source>
</evidence>
<accession>A0A4Z2JG40</accession>
<name>A0A4Z2JG40_9TELE</name>
<evidence type="ECO:0000313" key="2">
    <source>
        <dbReference type="EMBL" id="TNN89216.1"/>
    </source>
</evidence>
<organism evidence="2 3">
    <name type="scientific">Liparis tanakae</name>
    <name type="common">Tanaka's snailfish</name>
    <dbReference type="NCBI Taxonomy" id="230148"/>
    <lineage>
        <taxon>Eukaryota</taxon>
        <taxon>Metazoa</taxon>
        <taxon>Chordata</taxon>
        <taxon>Craniata</taxon>
        <taxon>Vertebrata</taxon>
        <taxon>Euteleostomi</taxon>
        <taxon>Actinopterygii</taxon>
        <taxon>Neopterygii</taxon>
        <taxon>Teleostei</taxon>
        <taxon>Neoteleostei</taxon>
        <taxon>Acanthomorphata</taxon>
        <taxon>Eupercaria</taxon>
        <taxon>Perciformes</taxon>
        <taxon>Cottioidei</taxon>
        <taxon>Cottales</taxon>
        <taxon>Liparidae</taxon>
        <taxon>Liparis</taxon>
    </lineage>
</organism>
<dbReference type="AlphaFoldDB" id="A0A4Z2JG40"/>
<sequence length="271" mass="29496">MLVVQMLLPDPSLISNVGTEEELPLEQDFLLLRKGAAGSVKEPLPGAGPLRSGFTFSFSAEDGEEKDKFNRAELQTKKTNRKRLGRGQELPSIDNPLAFSLPFRLAEEAVKERSAHCVSDILSSRFSATDFSFISMGMRSPPAGSAPPERGVFGCPHGAHLNGSGLREGDKGSGAQQSTEGRPEREPARPRRSQVVHSSIWHSSDNRWRQSVSLSSNQTLGSSPPLGRERWQKLHAARALPGCGLVGKKEPTSDSRLNGASQRCRDRLLCS</sequence>
<reference evidence="2 3" key="1">
    <citation type="submission" date="2019-03" db="EMBL/GenBank/DDBJ databases">
        <title>First draft genome of Liparis tanakae, snailfish: a comprehensive survey of snailfish specific genes.</title>
        <authorList>
            <person name="Kim W."/>
            <person name="Song I."/>
            <person name="Jeong J.-H."/>
            <person name="Kim D."/>
            <person name="Kim S."/>
            <person name="Ryu S."/>
            <person name="Song J.Y."/>
            <person name="Lee S.K."/>
        </authorList>
    </citation>
    <scope>NUCLEOTIDE SEQUENCE [LARGE SCALE GENOMIC DNA]</scope>
    <source>
        <tissue evidence="2">Muscle</tissue>
    </source>
</reference>
<gene>
    <name evidence="2" type="ORF">EYF80_000504</name>
</gene>
<proteinExistence type="predicted"/>
<evidence type="ECO:0000313" key="3">
    <source>
        <dbReference type="Proteomes" id="UP000314294"/>
    </source>
</evidence>
<feature type="region of interest" description="Disordered" evidence="1">
    <location>
        <begin position="140"/>
        <end position="200"/>
    </location>
</feature>
<comment type="caution">
    <text evidence="2">The sequence shown here is derived from an EMBL/GenBank/DDBJ whole genome shotgun (WGS) entry which is preliminary data.</text>
</comment>